<protein>
    <submittedName>
        <fullName evidence="2">Uncharacterized protein</fullName>
    </submittedName>
</protein>
<dbReference type="Proteomes" id="UP000318669">
    <property type="component" value="Unassembled WGS sequence"/>
</dbReference>
<dbReference type="InterPro" id="IPR011990">
    <property type="entry name" value="TPR-like_helical_dom_sf"/>
</dbReference>
<dbReference type="RefSeq" id="WP_144065084.1">
    <property type="nucleotide sequence ID" value="NZ_VJZL01000053.1"/>
</dbReference>
<dbReference type="SUPFAM" id="SSF48452">
    <property type="entry name" value="TPR-like"/>
    <property type="match status" value="1"/>
</dbReference>
<gene>
    <name evidence="2" type="ORF">FNW11_16620</name>
</gene>
<dbReference type="EMBL" id="VJZL01000053">
    <property type="protein sequence ID" value="TRX05174.1"/>
    <property type="molecule type" value="Genomic_DNA"/>
</dbReference>
<accession>A0A553BA97</accession>
<evidence type="ECO:0000313" key="3">
    <source>
        <dbReference type="Proteomes" id="UP000318669"/>
    </source>
</evidence>
<comment type="caution">
    <text evidence="2">The sequence shown here is derived from an EMBL/GenBank/DDBJ whole genome shotgun (WGS) entry which is preliminary data.</text>
</comment>
<dbReference type="InterPro" id="IPR019734">
    <property type="entry name" value="TPR_rpt"/>
</dbReference>
<proteinExistence type="predicted"/>
<organism evidence="2 3">
    <name type="scientific">Flavobacterium gawalongense</name>
    <dbReference type="NCBI Taxonomy" id="2594432"/>
    <lineage>
        <taxon>Bacteria</taxon>
        <taxon>Pseudomonadati</taxon>
        <taxon>Bacteroidota</taxon>
        <taxon>Flavobacteriia</taxon>
        <taxon>Flavobacteriales</taxon>
        <taxon>Flavobacteriaceae</taxon>
        <taxon>Flavobacterium</taxon>
    </lineage>
</organism>
<feature type="repeat" description="TPR" evidence="1">
    <location>
        <begin position="158"/>
        <end position="191"/>
    </location>
</feature>
<dbReference type="AlphaFoldDB" id="A0A553BA97"/>
<reference evidence="2 3" key="1">
    <citation type="submission" date="2019-07" db="EMBL/GenBank/DDBJ databases">
        <title>Novel species of Flavobacterium.</title>
        <authorList>
            <person name="Liu Q."/>
            <person name="Xin Y.-H."/>
        </authorList>
    </citation>
    <scope>NUCLEOTIDE SEQUENCE [LARGE SCALE GENOMIC DNA]</scope>
    <source>
        <strain evidence="2 3">GSR22</strain>
    </source>
</reference>
<keyword evidence="1" id="KW-0802">TPR repeat</keyword>
<dbReference type="OrthoDB" id="1324191at2"/>
<dbReference type="PROSITE" id="PS50005">
    <property type="entry name" value="TPR"/>
    <property type="match status" value="1"/>
</dbReference>
<name>A0A553BA97_9FLAO</name>
<dbReference type="Gene3D" id="1.25.40.10">
    <property type="entry name" value="Tetratricopeptide repeat domain"/>
    <property type="match status" value="1"/>
</dbReference>
<evidence type="ECO:0000313" key="2">
    <source>
        <dbReference type="EMBL" id="TRX05174.1"/>
    </source>
</evidence>
<sequence>MKNNIPLYITIISVFSFNCFAQKTKVSLADKKMESTQITRHILSKKIPNPVRTVKVYHVKENINMKFGGYTTTYNVSDSSLVNTYDLGPNNTRVVTPRFEKETQLPDYHVETITDSIKSTLKPYNLGVTDSSNKHGDYAYIFMIKTYERVAEKGYKSVEIFQKLGNAYYYNSEMDKAVKWYGKLFAMTSDLEPEYYYRYAHSLKAIGQNDKANEMLGKFNQLSGNNTR</sequence>
<evidence type="ECO:0000256" key="1">
    <source>
        <dbReference type="PROSITE-ProRule" id="PRU00339"/>
    </source>
</evidence>